<evidence type="ECO:0008006" key="3">
    <source>
        <dbReference type="Google" id="ProtNLM"/>
    </source>
</evidence>
<organism evidence="1 2">
    <name type="scientific">Brachybacterium faecium (strain ATCC 43885 / DSM 4810 / JCM 11609 / LMG 19847 / NBRC 14762 / NCIMB 9860 / 6-10)</name>
    <dbReference type="NCBI Taxonomy" id="446465"/>
    <lineage>
        <taxon>Bacteria</taxon>
        <taxon>Bacillati</taxon>
        <taxon>Actinomycetota</taxon>
        <taxon>Actinomycetes</taxon>
        <taxon>Micrococcales</taxon>
        <taxon>Dermabacteraceae</taxon>
        <taxon>Brachybacterium</taxon>
    </lineage>
</organism>
<dbReference type="HOGENOM" id="CLU_050554_1_1_11"/>
<accession>C7MHI0</accession>
<evidence type="ECO:0000313" key="1">
    <source>
        <dbReference type="EMBL" id="ACU84389.1"/>
    </source>
</evidence>
<dbReference type="AlphaFoldDB" id="C7MHI0"/>
<dbReference type="OrthoDB" id="3078554at2"/>
<dbReference type="InterPro" id="IPR011257">
    <property type="entry name" value="DNA_glycosylase"/>
</dbReference>
<name>C7MHI0_BRAFD</name>
<reference evidence="1 2" key="1">
    <citation type="journal article" date="2009" name="Stand. Genomic Sci.">
        <title>Complete genome sequence of Brachybacterium faecium type strain (Schefferle 6-10).</title>
        <authorList>
            <person name="Lapidus A."/>
            <person name="Pukall R."/>
            <person name="Labuttii K."/>
            <person name="Copeland A."/>
            <person name="Del Rio T.G."/>
            <person name="Nolan M."/>
            <person name="Chen F."/>
            <person name="Lucas S."/>
            <person name="Tice H."/>
            <person name="Cheng J.F."/>
            <person name="Bruce D."/>
            <person name="Goodwin L."/>
            <person name="Pitluck S."/>
            <person name="Rohde M."/>
            <person name="Goker M."/>
            <person name="Pati A."/>
            <person name="Ivanova N."/>
            <person name="Mavrommatis K."/>
            <person name="Chen A."/>
            <person name="Palaniappan K."/>
            <person name="D'haeseleer P."/>
            <person name="Chain P."/>
            <person name="Bristow J."/>
            <person name="Eisen J.A."/>
            <person name="Markowitz V."/>
            <person name="Hugenholtz P."/>
            <person name="Kyrpides N.C."/>
            <person name="Klenk H.P."/>
        </authorList>
    </citation>
    <scope>NUCLEOTIDE SEQUENCE [LARGE SCALE GENOMIC DNA]</scope>
    <source>
        <strain evidence="2">ATCC 43885 / DSM 4810 / JCM 11609 / LMG 19847 / NBRC 14762 / NCIMB 9860 / 6-10</strain>
    </source>
</reference>
<dbReference type="Gene3D" id="1.10.340.30">
    <property type="entry name" value="Hypothetical protein, domain 2"/>
    <property type="match status" value="1"/>
</dbReference>
<gene>
    <name evidence="1" type="ordered locus">Bfae_05210</name>
</gene>
<dbReference type="EMBL" id="CP001643">
    <property type="protein sequence ID" value="ACU84389.1"/>
    <property type="molecule type" value="Genomic_DNA"/>
</dbReference>
<dbReference type="STRING" id="446465.Bfae_05210"/>
<dbReference type="GO" id="GO:0003824">
    <property type="term" value="F:catalytic activity"/>
    <property type="evidence" value="ECO:0007669"/>
    <property type="project" value="InterPro"/>
</dbReference>
<evidence type="ECO:0000313" key="2">
    <source>
        <dbReference type="Proteomes" id="UP000001919"/>
    </source>
</evidence>
<keyword evidence="2" id="KW-1185">Reference proteome</keyword>
<dbReference type="SUPFAM" id="SSF48150">
    <property type="entry name" value="DNA-glycosylase"/>
    <property type="match status" value="1"/>
</dbReference>
<dbReference type="GO" id="GO:0006281">
    <property type="term" value="P:DNA repair"/>
    <property type="evidence" value="ECO:0007669"/>
    <property type="project" value="InterPro"/>
</dbReference>
<sequence length="215" mass="23561">MSGQRDLAHRLLTAHGRTFAADAAITLRDKPAPLWQLLVLSLLLSTRISSDIAVATARELFSAGWRTPGHLRESTWQERVDALGRGGYRRYDESTATRLDDAAALLLDRWKGDLRRLRDEAESDPRRIAELLQTFDGIGPTGASIFLREVQQVWPTVRPFADELVLKGARAAGLPQDAESLAGLVDDDFASLASALVRIARDPDLLHASGDEPSA</sequence>
<dbReference type="Proteomes" id="UP000001919">
    <property type="component" value="Chromosome"/>
</dbReference>
<dbReference type="eggNOG" id="COG0177">
    <property type="taxonomic scope" value="Bacteria"/>
</dbReference>
<dbReference type="PATRIC" id="fig|446465.5.peg.512"/>
<dbReference type="KEGG" id="bfa:Bfae_05210"/>
<proteinExistence type="predicted"/>
<protein>
    <recommendedName>
        <fullName evidence="3">Endonuclease</fullName>
    </recommendedName>
</protein>